<dbReference type="AlphaFoldDB" id="A0A0F9W5L4"/>
<dbReference type="GO" id="GO:0004322">
    <property type="term" value="F:ferroxidase activity"/>
    <property type="evidence" value="ECO:0007669"/>
    <property type="project" value="TreeGrafter"/>
</dbReference>
<comment type="caution">
    <text evidence="6">The sequence shown here is derived from an EMBL/GenBank/DDBJ whole genome shotgun (WGS) entry which is preliminary data.</text>
</comment>
<dbReference type="PROSITE" id="PS50905">
    <property type="entry name" value="FERRITIN_LIKE"/>
    <property type="match status" value="1"/>
</dbReference>
<dbReference type="EMBL" id="LAZR01000346">
    <property type="protein sequence ID" value="KKN73298.1"/>
    <property type="molecule type" value="Genomic_DNA"/>
</dbReference>
<dbReference type="Pfam" id="PF00210">
    <property type="entry name" value="Ferritin"/>
    <property type="match status" value="1"/>
</dbReference>
<keyword evidence="1" id="KW-0409">Iron storage</keyword>
<keyword evidence="3" id="KW-0560">Oxidoreductase</keyword>
<dbReference type="InterPro" id="IPR009078">
    <property type="entry name" value="Ferritin-like_SF"/>
</dbReference>
<dbReference type="SUPFAM" id="SSF47240">
    <property type="entry name" value="Ferritin-like"/>
    <property type="match status" value="1"/>
</dbReference>
<dbReference type="FunFam" id="1.20.1260.10:FF:000001">
    <property type="entry name" value="Non-heme ferritin"/>
    <property type="match status" value="1"/>
</dbReference>
<dbReference type="CDD" id="cd01055">
    <property type="entry name" value="Nonheme_Ferritin"/>
    <property type="match status" value="1"/>
</dbReference>
<keyword evidence="4" id="KW-0408">Iron</keyword>
<keyword evidence="2" id="KW-0479">Metal-binding</keyword>
<dbReference type="GO" id="GO:0008199">
    <property type="term" value="F:ferric iron binding"/>
    <property type="evidence" value="ECO:0007669"/>
    <property type="project" value="InterPro"/>
</dbReference>
<feature type="domain" description="Ferritin-like diiron" evidence="5">
    <location>
        <begin position="1"/>
        <end position="145"/>
    </location>
</feature>
<proteinExistence type="predicted"/>
<dbReference type="GO" id="GO:0008198">
    <property type="term" value="F:ferrous iron binding"/>
    <property type="evidence" value="ECO:0007669"/>
    <property type="project" value="TreeGrafter"/>
</dbReference>
<reference evidence="6" key="1">
    <citation type="journal article" date="2015" name="Nature">
        <title>Complex archaea that bridge the gap between prokaryotes and eukaryotes.</title>
        <authorList>
            <person name="Spang A."/>
            <person name="Saw J.H."/>
            <person name="Jorgensen S.L."/>
            <person name="Zaremba-Niedzwiedzka K."/>
            <person name="Martijn J."/>
            <person name="Lind A.E."/>
            <person name="van Eijk R."/>
            <person name="Schleper C."/>
            <person name="Guy L."/>
            <person name="Ettema T.J."/>
        </authorList>
    </citation>
    <scope>NUCLEOTIDE SEQUENCE</scope>
</reference>
<organism evidence="6">
    <name type="scientific">marine sediment metagenome</name>
    <dbReference type="NCBI Taxonomy" id="412755"/>
    <lineage>
        <taxon>unclassified sequences</taxon>
        <taxon>metagenomes</taxon>
        <taxon>ecological metagenomes</taxon>
    </lineage>
</organism>
<evidence type="ECO:0000259" key="5">
    <source>
        <dbReference type="PROSITE" id="PS50905"/>
    </source>
</evidence>
<dbReference type="InterPro" id="IPR008331">
    <property type="entry name" value="Ferritin_DPS_dom"/>
</dbReference>
<dbReference type="InterPro" id="IPR041719">
    <property type="entry name" value="Ferritin_prok"/>
</dbReference>
<gene>
    <name evidence="6" type="ORF">LCGC14_0401940</name>
</gene>
<dbReference type="GO" id="GO:0042802">
    <property type="term" value="F:identical protein binding"/>
    <property type="evidence" value="ECO:0007669"/>
    <property type="project" value="UniProtKB-ARBA"/>
</dbReference>
<dbReference type="InterPro" id="IPR012347">
    <property type="entry name" value="Ferritin-like"/>
</dbReference>
<dbReference type="GO" id="GO:0006826">
    <property type="term" value="P:iron ion transport"/>
    <property type="evidence" value="ECO:0007669"/>
    <property type="project" value="InterPro"/>
</dbReference>
<evidence type="ECO:0000256" key="4">
    <source>
        <dbReference type="ARBA" id="ARBA00023004"/>
    </source>
</evidence>
<evidence type="ECO:0000256" key="3">
    <source>
        <dbReference type="ARBA" id="ARBA00023002"/>
    </source>
</evidence>
<dbReference type="PANTHER" id="PTHR11431">
    <property type="entry name" value="FERRITIN"/>
    <property type="match status" value="1"/>
</dbReference>
<accession>A0A0F9W5L4</accession>
<evidence type="ECO:0000256" key="2">
    <source>
        <dbReference type="ARBA" id="ARBA00022723"/>
    </source>
</evidence>
<name>A0A0F9W5L4_9ZZZZ</name>
<dbReference type="GO" id="GO:0005829">
    <property type="term" value="C:cytosol"/>
    <property type="evidence" value="ECO:0007669"/>
    <property type="project" value="TreeGrafter"/>
</dbReference>
<dbReference type="GO" id="GO:0006879">
    <property type="term" value="P:intracellular iron ion homeostasis"/>
    <property type="evidence" value="ECO:0007669"/>
    <property type="project" value="UniProtKB-KW"/>
</dbReference>
<dbReference type="InterPro" id="IPR001519">
    <property type="entry name" value="Ferritin"/>
</dbReference>
<sequence>MLKKKIQTAFNKQLNAEVYSAYLYWSMSAHFESLNLKGFASWMRIQALEEMTHAEKFFNFINERSGRVQLTAIEGPPTEWDSPLAIFQATYTHEVKVSGMINKLADLAVAESDHASQVFLQWFVNEQVEEESSADAAVQRLKLAADAPGALFLIDQELGQRVFVPPAAGA</sequence>
<dbReference type="PANTHER" id="PTHR11431:SF127">
    <property type="entry name" value="BACTERIAL NON-HEME FERRITIN"/>
    <property type="match status" value="1"/>
</dbReference>
<dbReference type="InterPro" id="IPR009040">
    <property type="entry name" value="Ferritin-like_diiron"/>
</dbReference>
<evidence type="ECO:0000313" key="6">
    <source>
        <dbReference type="EMBL" id="KKN73298.1"/>
    </source>
</evidence>
<protein>
    <recommendedName>
        <fullName evidence="5">Ferritin-like diiron domain-containing protein</fullName>
    </recommendedName>
</protein>
<dbReference type="Gene3D" id="1.20.1260.10">
    <property type="match status" value="1"/>
</dbReference>
<evidence type="ECO:0000256" key="1">
    <source>
        <dbReference type="ARBA" id="ARBA00022434"/>
    </source>
</evidence>